<dbReference type="GO" id="GO:0016740">
    <property type="term" value="F:transferase activity"/>
    <property type="evidence" value="ECO:0007669"/>
    <property type="project" value="TreeGrafter"/>
</dbReference>
<evidence type="ECO:0000313" key="1">
    <source>
        <dbReference type="EMBL" id="MBB5336987.1"/>
    </source>
</evidence>
<dbReference type="CDD" id="cd07713">
    <property type="entry name" value="DHPS-like_MBL-fold"/>
    <property type="match status" value="1"/>
</dbReference>
<reference evidence="1 2" key="1">
    <citation type="submission" date="2020-08" db="EMBL/GenBank/DDBJ databases">
        <title>Genomic Encyclopedia of Type Strains, Phase IV (KMG-IV): sequencing the most valuable type-strain genomes for metagenomic binning, comparative biology and taxonomic classification.</title>
        <authorList>
            <person name="Goeker M."/>
        </authorList>
    </citation>
    <scope>NUCLEOTIDE SEQUENCE [LARGE SCALE GENOMIC DNA]</scope>
    <source>
        <strain evidence="1 2">DSM 24661</strain>
    </source>
</reference>
<dbReference type="InterPro" id="IPR036866">
    <property type="entry name" value="RibonucZ/Hydroxyglut_hydro"/>
</dbReference>
<dbReference type="PANTHER" id="PTHR13754">
    <property type="entry name" value="METALLO-BETA-LACTAMASE SUPERFAMILY PROTEIN"/>
    <property type="match status" value="1"/>
</dbReference>
<dbReference type="AlphaFoldDB" id="A0A840UME9"/>
<dbReference type="EMBL" id="JACHFH010000030">
    <property type="protein sequence ID" value="MBB5336987.1"/>
    <property type="molecule type" value="Genomic_DNA"/>
</dbReference>
<dbReference type="Proteomes" id="UP000559117">
    <property type="component" value="Unassembled WGS sequence"/>
</dbReference>
<sequence>MKKNNMEEVKLLAHPQVFDKKIADGEDVGSPYTEKDLKKIFSLSLSKEPQWITAKMVFLGEIPRITDFENKEPIGVFYDETCQVPDFVSDDSAIVYKSERGLVIITGCSHAGICNIIAYAKKICSDNRVCSIIGGMHLLDTKKEILQKAVDFMEKCNIKEIYPCHCTDLNAKITMAKKLPVRDLGVSSIFSYK</sequence>
<name>A0A840UME9_9FIRM</name>
<protein>
    <submittedName>
        <fullName evidence="1">Metal-dependent hydrolase (Beta-lactamase superfamily II)</fullName>
    </submittedName>
</protein>
<comment type="caution">
    <text evidence="1">The sequence shown here is derived from an EMBL/GenBank/DDBJ whole genome shotgun (WGS) entry which is preliminary data.</text>
</comment>
<dbReference type="RefSeq" id="WP_183862432.1">
    <property type="nucleotide sequence ID" value="NZ_JACHFH010000030.1"/>
</dbReference>
<dbReference type="InterPro" id="IPR052926">
    <property type="entry name" value="Metallo-beta-lactamase_dom"/>
</dbReference>
<dbReference type="GO" id="GO:0016787">
    <property type="term" value="F:hydrolase activity"/>
    <property type="evidence" value="ECO:0007669"/>
    <property type="project" value="UniProtKB-KW"/>
</dbReference>
<organism evidence="1 2">
    <name type="scientific">Pectinatus brassicae</name>
    <dbReference type="NCBI Taxonomy" id="862415"/>
    <lineage>
        <taxon>Bacteria</taxon>
        <taxon>Bacillati</taxon>
        <taxon>Bacillota</taxon>
        <taxon>Negativicutes</taxon>
        <taxon>Selenomonadales</taxon>
        <taxon>Selenomonadaceae</taxon>
        <taxon>Pectinatus</taxon>
    </lineage>
</organism>
<keyword evidence="1" id="KW-0378">Hydrolase</keyword>
<accession>A0A840UME9</accession>
<proteinExistence type="predicted"/>
<dbReference type="PANTHER" id="PTHR13754:SF18">
    <property type="entry name" value="7,8-DIHYDROPTERIN-6-METHYL-4-(BETA-D-RIBOFURANOSYL)-AMINOBENZENE-5'-PHOSPHATE SYNTHASE"/>
    <property type="match status" value="1"/>
</dbReference>
<evidence type="ECO:0000313" key="2">
    <source>
        <dbReference type="Proteomes" id="UP000559117"/>
    </source>
</evidence>
<dbReference type="Gene3D" id="3.60.15.10">
    <property type="entry name" value="Ribonuclease Z/Hydroxyacylglutathione hydrolase-like"/>
    <property type="match status" value="1"/>
</dbReference>
<dbReference type="SUPFAM" id="SSF56281">
    <property type="entry name" value="Metallo-hydrolase/oxidoreductase"/>
    <property type="match status" value="1"/>
</dbReference>
<gene>
    <name evidence="1" type="ORF">HNR32_002143</name>
</gene>
<keyword evidence="2" id="KW-1185">Reference proteome</keyword>
<dbReference type="InterPro" id="IPR041712">
    <property type="entry name" value="DHPS-like_MBL-fold"/>
</dbReference>